<evidence type="ECO:0000256" key="1">
    <source>
        <dbReference type="ARBA" id="ARBA00022723"/>
    </source>
</evidence>
<comment type="caution">
    <text evidence="6">The sequence shown here is derived from an EMBL/GenBank/DDBJ whole genome shotgun (WGS) entry which is preliminary data.</text>
</comment>
<dbReference type="GO" id="GO:0016491">
    <property type="term" value="F:oxidoreductase activity"/>
    <property type="evidence" value="ECO:0007669"/>
    <property type="project" value="UniProtKB-KW"/>
</dbReference>
<evidence type="ECO:0000256" key="3">
    <source>
        <dbReference type="ARBA" id="ARBA00023004"/>
    </source>
</evidence>
<dbReference type="EMBL" id="BARV01001136">
    <property type="protein sequence ID" value="GAH92420.1"/>
    <property type="molecule type" value="Genomic_DNA"/>
</dbReference>
<dbReference type="GO" id="GO:0051536">
    <property type="term" value="F:iron-sulfur cluster binding"/>
    <property type="evidence" value="ECO:0007669"/>
    <property type="project" value="UniProtKB-KW"/>
</dbReference>
<dbReference type="InterPro" id="IPR003813">
    <property type="entry name" value="MvhD/FlpD"/>
</dbReference>
<gene>
    <name evidence="6" type="ORF">S06H3_03480</name>
</gene>
<accession>X1KFL3</accession>
<dbReference type="AlphaFoldDB" id="X1KFL3"/>
<feature type="domain" description="F420-non-reducing hydrogenase iron-sulfur subunit D" evidence="5">
    <location>
        <begin position="8"/>
        <end position="86"/>
    </location>
</feature>
<keyword evidence="3" id="KW-0408">Iron</keyword>
<dbReference type="Pfam" id="PF02662">
    <property type="entry name" value="FlpD"/>
    <property type="match status" value="1"/>
</dbReference>
<reference evidence="6" key="1">
    <citation type="journal article" date="2014" name="Front. Microbiol.">
        <title>High frequency of phylogenetically diverse reductive dehalogenase-homologous genes in deep subseafloor sedimentary metagenomes.</title>
        <authorList>
            <person name="Kawai M."/>
            <person name="Futagami T."/>
            <person name="Toyoda A."/>
            <person name="Takaki Y."/>
            <person name="Nishi S."/>
            <person name="Hori S."/>
            <person name="Arai W."/>
            <person name="Tsubouchi T."/>
            <person name="Morono Y."/>
            <person name="Uchiyama I."/>
            <person name="Ito T."/>
            <person name="Fujiyama A."/>
            <person name="Inagaki F."/>
            <person name="Takami H."/>
        </authorList>
    </citation>
    <scope>NUCLEOTIDE SEQUENCE</scope>
    <source>
        <strain evidence="6">Expedition CK06-06</strain>
    </source>
</reference>
<evidence type="ECO:0000256" key="4">
    <source>
        <dbReference type="ARBA" id="ARBA00023014"/>
    </source>
</evidence>
<proteinExistence type="predicted"/>
<evidence type="ECO:0000259" key="5">
    <source>
        <dbReference type="Pfam" id="PF02662"/>
    </source>
</evidence>
<keyword evidence="4" id="KW-0411">Iron-sulfur</keyword>
<keyword evidence="2" id="KW-0560">Oxidoreductase</keyword>
<evidence type="ECO:0000313" key="6">
    <source>
        <dbReference type="EMBL" id="GAH92420.1"/>
    </source>
</evidence>
<keyword evidence="1" id="KW-0479">Metal-binding</keyword>
<organism evidence="6">
    <name type="scientific">marine sediment metagenome</name>
    <dbReference type="NCBI Taxonomy" id="412755"/>
    <lineage>
        <taxon>unclassified sequences</taxon>
        <taxon>metagenomes</taxon>
        <taxon>ecological metagenomes</taxon>
    </lineage>
</organism>
<name>X1KFL3_9ZZZZ</name>
<sequence length="103" mass="11155">MAEFEPQIIAFTCNWCTYAAADLAGTSRIHYPANVRIVRVMCSGMVNPMYVFKAFESGADGVIVAGCNYTDCHYIDGPVKCDTMFASAMFSVLIGMSSKTGSK</sequence>
<protein>
    <recommendedName>
        <fullName evidence="5">F420-non-reducing hydrogenase iron-sulfur subunit D domain-containing protein</fullName>
    </recommendedName>
</protein>
<evidence type="ECO:0000256" key="2">
    <source>
        <dbReference type="ARBA" id="ARBA00023002"/>
    </source>
</evidence>
<dbReference type="GO" id="GO:0046872">
    <property type="term" value="F:metal ion binding"/>
    <property type="evidence" value="ECO:0007669"/>
    <property type="project" value="UniProtKB-KW"/>
</dbReference>